<proteinExistence type="predicted"/>
<reference evidence="1 2" key="1">
    <citation type="journal article" date="2014" name="BMC Genomics">
        <title>Genome based analysis of type-I polyketide synthase and nonribosomal peptide synthetase gene clusters in seven strains of five representative Nocardia species.</title>
        <authorList>
            <person name="Komaki H."/>
            <person name="Ichikawa N."/>
            <person name="Hosoyama A."/>
            <person name="Takahashi-Nakaguchi A."/>
            <person name="Matsuzawa T."/>
            <person name="Suzuki K."/>
            <person name="Fujita N."/>
            <person name="Gonoi T."/>
        </authorList>
    </citation>
    <scope>NUCLEOTIDE SEQUENCE [LARGE SCALE GENOMIC DNA]</scope>
    <source>
        <strain evidence="1 2">NBRC 15531</strain>
    </source>
</reference>
<name>U5E3I7_NOCAS</name>
<dbReference type="STRING" id="1824.SAMN05444423_103442"/>
<comment type="caution">
    <text evidence="1">The sequence shown here is derived from an EMBL/GenBank/DDBJ whole genome shotgun (WGS) entry which is preliminary data.</text>
</comment>
<evidence type="ECO:0000313" key="1">
    <source>
        <dbReference type="EMBL" id="GAD82602.1"/>
    </source>
</evidence>
<protein>
    <submittedName>
        <fullName evidence="1">Uncharacterized protein</fullName>
    </submittedName>
</protein>
<evidence type="ECO:0000313" key="2">
    <source>
        <dbReference type="Proteomes" id="UP000017048"/>
    </source>
</evidence>
<gene>
    <name evidence="1" type="ORF">NCAST_11_01000</name>
</gene>
<sequence>MRAMGAKIELLRRLGAVEEFERRFEQDEEFGEIYDVSRLSLPAGVAGAEHLPGGTSSFLCADRMRRSSVTWSSTGTESFVRNG</sequence>
<accession>U5E3I7</accession>
<organism evidence="1 2">
    <name type="scientific">Nocardia asteroides NBRC 15531</name>
    <dbReference type="NCBI Taxonomy" id="1110697"/>
    <lineage>
        <taxon>Bacteria</taxon>
        <taxon>Bacillati</taxon>
        <taxon>Actinomycetota</taxon>
        <taxon>Actinomycetes</taxon>
        <taxon>Mycobacteriales</taxon>
        <taxon>Nocardiaceae</taxon>
        <taxon>Nocardia</taxon>
    </lineage>
</organism>
<dbReference type="AlphaFoldDB" id="U5E3I7"/>
<keyword evidence="2" id="KW-1185">Reference proteome</keyword>
<dbReference type="Proteomes" id="UP000017048">
    <property type="component" value="Unassembled WGS sequence"/>
</dbReference>
<dbReference type="EMBL" id="BAFO02000011">
    <property type="protein sequence ID" value="GAD82602.1"/>
    <property type="molecule type" value="Genomic_DNA"/>
</dbReference>